<protein>
    <submittedName>
        <fullName evidence="2">Uncharacterized protein</fullName>
    </submittedName>
</protein>
<proteinExistence type="predicted"/>
<comment type="caution">
    <text evidence="2">The sequence shown here is derived from an EMBL/GenBank/DDBJ whole genome shotgun (WGS) entry which is preliminary data.</text>
</comment>
<evidence type="ECO:0000313" key="3">
    <source>
        <dbReference type="Proteomes" id="UP000821866"/>
    </source>
</evidence>
<dbReference type="Proteomes" id="UP000821866">
    <property type="component" value="Unassembled WGS sequence"/>
</dbReference>
<organism evidence="2 3">
    <name type="scientific">Rhipicephalus microplus</name>
    <name type="common">Cattle tick</name>
    <name type="synonym">Boophilus microplus</name>
    <dbReference type="NCBI Taxonomy" id="6941"/>
    <lineage>
        <taxon>Eukaryota</taxon>
        <taxon>Metazoa</taxon>
        <taxon>Ecdysozoa</taxon>
        <taxon>Arthropoda</taxon>
        <taxon>Chelicerata</taxon>
        <taxon>Arachnida</taxon>
        <taxon>Acari</taxon>
        <taxon>Parasitiformes</taxon>
        <taxon>Ixodida</taxon>
        <taxon>Ixodoidea</taxon>
        <taxon>Ixodidae</taxon>
        <taxon>Rhipicephalinae</taxon>
        <taxon>Rhipicephalus</taxon>
        <taxon>Boophilus</taxon>
    </lineage>
</organism>
<evidence type="ECO:0000256" key="1">
    <source>
        <dbReference type="SAM" id="MobiDB-lite"/>
    </source>
</evidence>
<name>A0A9J6DUK0_RHIMP</name>
<gene>
    <name evidence="2" type="ORF">HPB51_010741</name>
</gene>
<reference evidence="2" key="1">
    <citation type="journal article" date="2020" name="Cell">
        <title>Large-Scale Comparative Analyses of Tick Genomes Elucidate Their Genetic Diversity and Vector Capacities.</title>
        <authorList>
            <consortium name="Tick Genome and Microbiome Consortium (TIGMIC)"/>
            <person name="Jia N."/>
            <person name="Wang J."/>
            <person name="Shi W."/>
            <person name="Du L."/>
            <person name="Sun Y."/>
            <person name="Zhan W."/>
            <person name="Jiang J.F."/>
            <person name="Wang Q."/>
            <person name="Zhang B."/>
            <person name="Ji P."/>
            <person name="Bell-Sakyi L."/>
            <person name="Cui X.M."/>
            <person name="Yuan T.T."/>
            <person name="Jiang B.G."/>
            <person name="Yang W.F."/>
            <person name="Lam T.T."/>
            <person name="Chang Q.C."/>
            <person name="Ding S.J."/>
            <person name="Wang X.J."/>
            <person name="Zhu J.G."/>
            <person name="Ruan X.D."/>
            <person name="Zhao L."/>
            <person name="Wei J.T."/>
            <person name="Ye R.Z."/>
            <person name="Que T.C."/>
            <person name="Du C.H."/>
            <person name="Zhou Y.H."/>
            <person name="Cheng J.X."/>
            <person name="Dai P.F."/>
            <person name="Guo W.B."/>
            <person name="Han X.H."/>
            <person name="Huang E.J."/>
            <person name="Li L.F."/>
            <person name="Wei W."/>
            <person name="Gao Y.C."/>
            <person name="Liu J.Z."/>
            <person name="Shao H.Z."/>
            <person name="Wang X."/>
            <person name="Wang C.C."/>
            <person name="Yang T.C."/>
            <person name="Huo Q.B."/>
            <person name="Li W."/>
            <person name="Chen H.Y."/>
            <person name="Chen S.E."/>
            <person name="Zhou L.G."/>
            <person name="Ni X.B."/>
            <person name="Tian J.H."/>
            <person name="Sheng Y."/>
            <person name="Liu T."/>
            <person name="Pan Y.S."/>
            <person name="Xia L.Y."/>
            <person name="Li J."/>
            <person name="Zhao F."/>
            <person name="Cao W.C."/>
        </authorList>
    </citation>
    <scope>NUCLEOTIDE SEQUENCE</scope>
    <source>
        <strain evidence="2">Rmic-2018</strain>
    </source>
</reference>
<keyword evidence="3" id="KW-1185">Reference proteome</keyword>
<sequence length="180" mass="20477">MYVREKNGKRLRLHTRAELEAATRISRELRHHPQPTENFQPVSELLLQYYLGKKEKSGWARPSFERREGRSLLDAGDDNEGFSRGGSAPPGSGTPGRYRRSARVYTRRRPAGRCAERCDGGDYLVLRAFPRRGRRSLFFAFKAGRSPTGNAATACNREGPARRSEIRLKLRPLRRHALSA</sequence>
<feature type="region of interest" description="Disordered" evidence="1">
    <location>
        <begin position="70"/>
        <end position="111"/>
    </location>
</feature>
<dbReference type="EMBL" id="JABSTU010000007">
    <property type="protein sequence ID" value="KAH8025657.1"/>
    <property type="molecule type" value="Genomic_DNA"/>
</dbReference>
<accession>A0A9J6DUK0</accession>
<evidence type="ECO:0000313" key="2">
    <source>
        <dbReference type="EMBL" id="KAH8025657.1"/>
    </source>
</evidence>
<feature type="compositionally biased region" description="Basic residues" evidence="1">
    <location>
        <begin position="97"/>
        <end position="111"/>
    </location>
</feature>
<dbReference type="AlphaFoldDB" id="A0A9J6DUK0"/>
<reference evidence="2" key="2">
    <citation type="submission" date="2021-09" db="EMBL/GenBank/DDBJ databases">
        <authorList>
            <person name="Jia N."/>
            <person name="Wang J."/>
            <person name="Shi W."/>
            <person name="Du L."/>
            <person name="Sun Y."/>
            <person name="Zhan W."/>
            <person name="Jiang J."/>
            <person name="Wang Q."/>
            <person name="Zhang B."/>
            <person name="Ji P."/>
            <person name="Sakyi L.B."/>
            <person name="Cui X."/>
            <person name="Yuan T."/>
            <person name="Jiang B."/>
            <person name="Yang W."/>
            <person name="Lam T.T.-Y."/>
            <person name="Chang Q."/>
            <person name="Ding S."/>
            <person name="Wang X."/>
            <person name="Zhu J."/>
            <person name="Ruan X."/>
            <person name="Zhao L."/>
            <person name="Wei J."/>
            <person name="Que T."/>
            <person name="Du C."/>
            <person name="Cheng J."/>
            <person name="Dai P."/>
            <person name="Han X."/>
            <person name="Huang E."/>
            <person name="Gao Y."/>
            <person name="Liu J."/>
            <person name="Shao H."/>
            <person name="Ye R."/>
            <person name="Li L."/>
            <person name="Wei W."/>
            <person name="Wang X."/>
            <person name="Wang C."/>
            <person name="Huo Q."/>
            <person name="Li W."/>
            <person name="Guo W."/>
            <person name="Chen H."/>
            <person name="Chen S."/>
            <person name="Zhou L."/>
            <person name="Zhou L."/>
            <person name="Ni X."/>
            <person name="Tian J."/>
            <person name="Zhou Y."/>
            <person name="Sheng Y."/>
            <person name="Liu T."/>
            <person name="Pan Y."/>
            <person name="Xia L."/>
            <person name="Li J."/>
            <person name="Zhao F."/>
            <person name="Cao W."/>
        </authorList>
    </citation>
    <scope>NUCLEOTIDE SEQUENCE</scope>
    <source>
        <strain evidence="2">Rmic-2018</strain>
        <tissue evidence="2">Larvae</tissue>
    </source>
</reference>